<comment type="caution">
    <text evidence="1">The sequence shown here is derived from an EMBL/GenBank/DDBJ whole genome shotgun (WGS) entry which is preliminary data.</text>
</comment>
<dbReference type="EMBL" id="LAZR01012260">
    <property type="protein sequence ID" value="KKM27767.1"/>
    <property type="molecule type" value="Genomic_DNA"/>
</dbReference>
<proteinExistence type="predicted"/>
<name>A0A0F9IJP3_9ZZZZ</name>
<reference evidence="1" key="1">
    <citation type="journal article" date="2015" name="Nature">
        <title>Complex archaea that bridge the gap between prokaryotes and eukaryotes.</title>
        <authorList>
            <person name="Spang A."/>
            <person name="Saw J.H."/>
            <person name="Jorgensen S.L."/>
            <person name="Zaremba-Niedzwiedzka K."/>
            <person name="Martijn J."/>
            <person name="Lind A.E."/>
            <person name="van Eijk R."/>
            <person name="Schleper C."/>
            <person name="Guy L."/>
            <person name="Ettema T.J."/>
        </authorList>
    </citation>
    <scope>NUCLEOTIDE SEQUENCE</scope>
</reference>
<evidence type="ECO:0000313" key="1">
    <source>
        <dbReference type="EMBL" id="KKM27767.1"/>
    </source>
</evidence>
<gene>
    <name evidence="1" type="ORF">LCGC14_1571410</name>
</gene>
<sequence>MDVQPDDTPMTNNMIQSVDLGHIGALHSCIRTQVHDPLADRVLVQTIYLVSTRVLCGIEHWSFRRMFRQAFIQQHEAT</sequence>
<protein>
    <submittedName>
        <fullName evidence="1">Uncharacterized protein</fullName>
    </submittedName>
</protein>
<organism evidence="1">
    <name type="scientific">marine sediment metagenome</name>
    <dbReference type="NCBI Taxonomy" id="412755"/>
    <lineage>
        <taxon>unclassified sequences</taxon>
        <taxon>metagenomes</taxon>
        <taxon>ecological metagenomes</taxon>
    </lineage>
</organism>
<dbReference type="AlphaFoldDB" id="A0A0F9IJP3"/>
<accession>A0A0F9IJP3</accession>